<dbReference type="Gene3D" id="3.30.60.10">
    <property type="entry name" value="Endochitinase-like"/>
    <property type="match status" value="1"/>
</dbReference>
<organism evidence="3 4">
    <name type="scientific">Daphnia pulex</name>
    <name type="common">Water flea</name>
    <dbReference type="NCBI Taxonomy" id="6669"/>
    <lineage>
        <taxon>Eukaryota</taxon>
        <taxon>Metazoa</taxon>
        <taxon>Ecdysozoa</taxon>
        <taxon>Arthropoda</taxon>
        <taxon>Crustacea</taxon>
        <taxon>Branchiopoda</taxon>
        <taxon>Diplostraca</taxon>
        <taxon>Cladocera</taxon>
        <taxon>Anomopoda</taxon>
        <taxon>Daphniidae</taxon>
        <taxon>Daphnia</taxon>
    </lineage>
</organism>
<dbReference type="HOGENOM" id="CLU_2673611_0_0_1"/>
<dbReference type="EMBL" id="GL732561">
    <property type="protein sequence ID" value="EFX77702.1"/>
    <property type="molecule type" value="Genomic_DNA"/>
</dbReference>
<reference evidence="3 4" key="1">
    <citation type="journal article" date="2011" name="Science">
        <title>The ecoresponsive genome of Daphnia pulex.</title>
        <authorList>
            <person name="Colbourne J.K."/>
            <person name="Pfrender M.E."/>
            <person name="Gilbert D."/>
            <person name="Thomas W.K."/>
            <person name="Tucker A."/>
            <person name="Oakley T.H."/>
            <person name="Tokishita S."/>
            <person name="Aerts A."/>
            <person name="Arnold G.J."/>
            <person name="Basu M.K."/>
            <person name="Bauer D.J."/>
            <person name="Caceres C.E."/>
            <person name="Carmel L."/>
            <person name="Casola C."/>
            <person name="Choi J.H."/>
            <person name="Detter J.C."/>
            <person name="Dong Q."/>
            <person name="Dusheyko S."/>
            <person name="Eads B.D."/>
            <person name="Frohlich T."/>
            <person name="Geiler-Samerotte K.A."/>
            <person name="Gerlach D."/>
            <person name="Hatcher P."/>
            <person name="Jogdeo S."/>
            <person name="Krijgsveld J."/>
            <person name="Kriventseva E.V."/>
            <person name="Kultz D."/>
            <person name="Laforsch C."/>
            <person name="Lindquist E."/>
            <person name="Lopez J."/>
            <person name="Manak J.R."/>
            <person name="Muller J."/>
            <person name="Pangilinan J."/>
            <person name="Patwardhan R.P."/>
            <person name="Pitluck S."/>
            <person name="Pritham E.J."/>
            <person name="Rechtsteiner A."/>
            <person name="Rho M."/>
            <person name="Rogozin I.B."/>
            <person name="Sakarya O."/>
            <person name="Salamov A."/>
            <person name="Schaack S."/>
            <person name="Shapiro H."/>
            <person name="Shiga Y."/>
            <person name="Skalitzky C."/>
            <person name="Smith Z."/>
            <person name="Souvorov A."/>
            <person name="Sung W."/>
            <person name="Tang Z."/>
            <person name="Tsuchiya D."/>
            <person name="Tu H."/>
            <person name="Vos H."/>
            <person name="Wang M."/>
            <person name="Wolf Y.I."/>
            <person name="Yamagata H."/>
            <person name="Yamada T."/>
            <person name="Ye Y."/>
            <person name="Shaw J.R."/>
            <person name="Andrews J."/>
            <person name="Crease T.J."/>
            <person name="Tang H."/>
            <person name="Lucas S.M."/>
            <person name="Robertson H.M."/>
            <person name="Bork P."/>
            <person name="Koonin E.V."/>
            <person name="Zdobnov E.M."/>
            <person name="Grigoriev I.V."/>
            <person name="Lynch M."/>
            <person name="Boore J.L."/>
        </authorList>
    </citation>
    <scope>NUCLEOTIDE SEQUENCE [LARGE SCALE GENOMIC DNA]</scope>
</reference>
<evidence type="ECO:0000313" key="3">
    <source>
        <dbReference type="EMBL" id="EFX77702.1"/>
    </source>
</evidence>
<dbReference type="Proteomes" id="UP000000305">
    <property type="component" value="Unassembled WGS sequence"/>
</dbReference>
<evidence type="ECO:0008006" key="5">
    <source>
        <dbReference type="Google" id="ProtNLM"/>
    </source>
</evidence>
<name>E9GSA9_DAPPU</name>
<keyword evidence="1" id="KW-0147">Chitin-binding</keyword>
<protein>
    <recommendedName>
        <fullName evidence="5">Chitin-binding type-1 domain-containing protein</fullName>
    </recommendedName>
</protein>
<dbReference type="OrthoDB" id="10333934at2759"/>
<feature type="signal peptide" evidence="2">
    <location>
        <begin position="1"/>
        <end position="19"/>
    </location>
</feature>
<dbReference type="AlphaFoldDB" id="E9GSA9"/>
<proteinExistence type="predicted"/>
<evidence type="ECO:0000256" key="2">
    <source>
        <dbReference type="SAM" id="SignalP"/>
    </source>
</evidence>
<dbReference type="PhylomeDB" id="E9GSA9"/>
<gene>
    <name evidence="3" type="ORF">DAPPUDRAFT_305361</name>
</gene>
<sequence>MKATILLILTVSAIISTEPQFDVESNSVLVDSTRCGPRFGRCARGLCCGLNNECGSSVAHCNVSLGCKSKWGICF</sequence>
<keyword evidence="2" id="KW-0732">Signal</keyword>
<evidence type="ECO:0000256" key="1">
    <source>
        <dbReference type="ARBA" id="ARBA00022669"/>
    </source>
</evidence>
<keyword evidence="4" id="KW-1185">Reference proteome</keyword>
<dbReference type="GO" id="GO:0008061">
    <property type="term" value="F:chitin binding"/>
    <property type="evidence" value="ECO:0007669"/>
    <property type="project" value="UniProtKB-KW"/>
</dbReference>
<accession>E9GSA9</accession>
<dbReference type="KEGG" id="dpx:DAPPUDRAFT_305361"/>
<feature type="chain" id="PRO_5003241431" description="Chitin-binding type-1 domain-containing protein" evidence="2">
    <location>
        <begin position="20"/>
        <end position="75"/>
    </location>
</feature>
<dbReference type="InParanoid" id="E9GSA9"/>
<evidence type="ECO:0000313" key="4">
    <source>
        <dbReference type="Proteomes" id="UP000000305"/>
    </source>
</evidence>
<dbReference type="InterPro" id="IPR036861">
    <property type="entry name" value="Endochitinase-like_sf"/>
</dbReference>